<dbReference type="CDD" id="cd06170">
    <property type="entry name" value="LuxR_C_like"/>
    <property type="match status" value="1"/>
</dbReference>
<dbReference type="OrthoDB" id="9796655at2"/>
<proteinExistence type="predicted"/>
<dbReference type="GO" id="GO:0006355">
    <property type="term" value="P:regulation of DNA-templated transcription"/>
    <property type="evidence" value="ECO:0007669"/>
    <property type="project" value="InterPro"/>
</dbReference>
<dbReference type="PROSITE" id="PS50043">
    <property type="entry name" value="HTH_LUXR_2"/>
    <property type="match status" value="1"/>
</dbReference>
<dbReference type="AlphaFoldDB" id="A0A4P8YFX2"/>
<evidence type="ECO:0000256" key="2">
    <source>
        <dbReference type="ARBA" id="ARBA00023125"/>
    </source>
</evidence>
<feature type="domain" description="HTH luxR-type" evidence="4">
    <location>
        <begin position="138"/>
        <end position="203"/>
    </location>
</feature>
<accession>A0A4P8YFX2</accession>
<dbReference type="SUPFAM" id="SSF46894">
    <property type="entry name" value="C-terminal effector domain of the bipartite response regulators"/>
    <property type="match status" value="1"/>
</dbReference>
<keyword evidence="6" id="KW-1185">Reference proteome</keyword>
<evidence type="ECO:0000259" key="4">
    <source>
        <dbReference type="PROSITE" id="PS50043"/>
    </source>
</evidence>
<name>A0A4P8YFX2_9ENTR</name>
<dbReference type="PANTHER" id="PTHR44688">
    <property type="entry name" value="DNA-BINDING TRANSCRIPTIONAL ACTIVATOR DEVR_DOSR"/>
    <property type="match status" value="1"/>
</dbReference>
<dbReference type="SMART" id="SM00421">
    <property type="entry name" value="HTH_LUXR"/>
    <property type="match status" value="1"/>
</dbReference>
<organism evidence="5 6">
    <name type="scientific">Jejubacter calystegiae</name>
    <dbReference type="NCBI Taxonomy" id="2579935"/>
    <lineage>
        <taxon>Bacteria</taxon>
        <taxon>Pseudomonadati</taxon>
        <taxon>Pseudomonadota</taxon>
        <taxon>Gammaproteobacteria</taxon>
        <taxon>Enterobacterales</taxon>
        <taxon>Enterobacteriaceae</taxon>
        <taxon>Jejubacter</taxon>
    </lineage>
</organism>
<dbReference type="InterPro" id="IPR000792">
    <property type="entry name" value="Tscrpt_reg_LuxR_C"/>
</dbReference>
<evidence type="ECO:0000256" key="3">
    <source>
        <dbReference type="ARBA" id="ARBA00023163"/>
    </source>
</evidence>
<dbReference type="Pfam" id="PF00196">
    <property type="entry name" value="GerE"/>
    <property type="match status" value="1"/>
</dbReference>
<dbReference type="PRINTS" id="PR00038">
    <property type="entry name" value="HTHLUXR"/>
</dbReference>
<dbReference type="PROSITE" id="PS00622">
    <property type="entry name" value="HTH_LUXR_1"/>
    <property type="match status" value="1"/>
</dbReference>
<keyword evidence="2" id="KW-0238">DNA-binding</keyword>
<keyword evidence="3" id="KW-0804">Transcription</keyword>
<sequence length="206" mass="23744">MSKFCIAIAQDLYLRRGIREIICQNDGIRCYSLKKLAELPDMMLRETPEILILDHIPLTRQEISILDRFRRQAPDIRLVAICGASYFMFSRAIRMGFHGYLSITAPLSEAIHAISLVKRGGGYLSPDILQHYQRYPTDNQYLSRLTSREIDVLQGFMRGMDSRTIALELEISDKTISVIKNHIMLKLQAPNLVSMLDIAWRNHLNH</sequence>
<evidence type="ECO:0000313" key="6">
    <source>
        <dbReference type="Proteomes" id="UP000302163"/>
    </source>
</evidence>
<dbReference type="Gene3D" id="3.40.50.2300">
    <property type="match status" value="1"/>
</dbReference>
<protein>
    <submittedName>
        <fullName evidence="5">Response regulator transcription factor</fullName>
    </submittedName>
</protein>
<dbReference type="SUPFAM" id="SSF52172">
    <property type="entry name" value="CheY-like"/>
    <property type="match status" value="1"/>
</dbReference>
<dbReference type="GO" id="GO:0003677">
    <property type="term" value="F:DNA binding"/>
    <property type="evidence" value="ECO:0007669"/>
    <property type="project" value="UniProtKB-KW"/>
</dbReference>
<dbReference type="EMBL" id="CP040428">
    <property type="protein sequence ID" value="QCT18394.1"/>
    <property type="molecule type" value="Genomic_DNA"/>
</dbReference>
<keyword evidence="1" id="KW-0805">Transcription regulation</keyword>
<reference evidence="5 6" key="1">
    <citation type="submission" date="2019-05" db="EMBL/GenBank/DDBJ databases">
        <title>Complete genome sequence of Izhakiella calystegiae KSNA2, an endophyte isolated from beach morning glory (Calystegia soldanella).</title>
        <authorList>
            <person name="Jiang L."/>
            <person name="Jeong J.C."/>
            <person name="Kim C.Y."/>
            <person name="Kim D.H."/>
            <person name="Kim S.W."/>
            <person name="Lee j."/>
        </authorList>
    </citation>
    <scope>NUCLEOTIDE SEQUENCE [LARGE SCALE GENOMIC DNA]</scope>
    <source>
        <strain evidence="5 6">KSNA2</strain>
    </source>
</reference>
<dbReference type="PANTHER" id="PTHR44688:SF16">
    <property type="entry name" value="DNA-BINDING TRANSCRIPTIONAL ACTIVATOR DEVR_DOSR"/>
    <property type="match status" value="1"/>
</dbReference>
<dbReference type="RefSeq" id="WP_138093731.1">
    <property type="nucleotide sequence ID" value="NZ_CP040428.1"/>
</dbReference>
<dbReference type="InterPro" id="IPR011006">
    <property type="entry name" value="CheY-like_superfamily"/>
</dbReference>
<dbReference type="Proteomes" id="UP000302163">
    <property type="component" value="Chromosome"/>
</dbReference>
<evidence type="ECO:0000256" key="1">
    <source>
        <dbReference type="ARBA" id="ARBA00023015"/>
    </source>
</evidence>
<gene>
    <name evidence="5" type="ORF">FEM41_01430</name>
</gene>
<dbReference type="InterPro" id="IPR016032">
    <property type="entry name" value="Sig_transdc_resp-reg_C-effctor"/>
</dbReference>
<evidence type="ECO:0000313" key="5">
    <source>
        <dbReference type="EMBL" id="QCT18394.1"/>
    </source>
</evidence>
<dbReference type="KEGG" id="izh:FEM41_01430"/>